<evidence type="ECO:0000256" key="6">
    <source>
        <dbReference type="RuleBase" id="RU362067"/>
    </source>
</evidence>
<evidence type="ECO:0000256" key="1">
    <source>
        <dbReference type="ARBA" id="ARBA00001974"/>
    </source>
</evidence>
<dbReference type="RefSeq" id="XP_060282246.1">
    <property type="nucleotide sequence ID" value="XM_060432474.1"/>
</dbReference>
<dbReference type="InterPro" id="IPR002937">
    <property type="entry name" value="Amino_oxidase"/>
</dbReference>
<feature type="binding site" evidence="5">
    <location>
        <position position="279"/>
    </location>
    <ligand>
        <name>FAD</name>
        <dbReference type="ChEBI" id="CHEBI:57692"/>
    </ligand>
</feature>
<dbReference type="GO" id="GO:0097621">
    <property type="term" value="F:monoamine oxidase activity"/>
    <property type="evidence" value="ECO:0007669"/>
    <property type="project" value="UniProtKB-EC"/>
</dbReference>
<evidence type="ECO:0000259" key="7">
    <source>
        <dbReference type="Pfam" id="PF01593"/>
    </source>
</evidence>
<sequence length="510" mass="56710">MVYSTDGFTWTPSAGRREGLPTIGVVVPPTHSAQPQDDIQDVIVIGAGYAGLVASRDLATQGKKTLLLEARDRLGGRTWHATINGFNYEMGGTWIHWHMPHIYREVSLYGLHNDWVVTQNPGGKEDYFTATTGSEQRNMSHDEEVDICGRVFRAFCNIDGDDLRHSWKYAFRTDQSPELMAEWDKLSCKDRLDQIRDQLSAEELSVLEAQLVQMGGNSLDKMGLLDTLRWWSLGSHTPTGLNDIALHTRLRSGNSELHRRIFEHALSTGNLSYSFKTPVQRIEDAGNVVTVTTRDGQTWKARSVICTVPLNVLSSVEFSPPLPADKLEAAQQGSVNKCNKVHMDINGPDYLSWGSLGIPGKGMVSAFGDRLTPADNSHLVCFGPDPKTPLGISLDDVQAVKSAIIHLLPKEKQNEVIVNRIVSHDWNNDEFSKGTWCYLPPNFTTKYLSALQRPHGNILFASADWSDGWRGWIDGAVQIGMQAARQVMLRQQKVVDVKKKVLTNGIPNGI</sequence>
<dbReference type="Pfam" id="PF01593">
    <property type="entry name" value="Amino_oxidase"/>
    <property type="match status" value="1"/>
</dbReference>
<comment type="caution">
    <text evidence="8">The sequence shown here is derived from an EMBL/GenBank/DDBJ whole genome shotgun (WGS) entry which is preliminary data.</text>
</comment>
<name>A0AAJ0FK49_9PEZI</name>
<dbReference type="AlphaFoldDB" id="A0AAJ0FK49"/>
<dbReference type="EC" id="1.4.3.-" evidence="6"/>
<evidence type="ECO:0000256" key="3">
    <source>
        <dbReference type="ARBA" id="ARBA00023002"/>
    </source>
</evidence>
<feature type="domain" description="Amine oxidase" evidence="7">
    <location>
        <begin position="50"/>
        <end position="488"/>
    </location>
</feature>
<dbReference type="InterPro" id="IPR001613">
    <property type="entry name" value="Flavin_amine_oxidase"/>
</dbReference>
<dbReference type="Proteomes" id="UP001244011">
    <property type="component" value="Unassembled WGS sequence"/>
</dbReference>
<dbReference type="Gene3D" id="3.50.50.60">
    <property type="entry name" value="FAD/NAD(P)-binding domain"/>
    <property type="match status" value="2"/>
</dbReference>
<evidence type="ECO:0000256" key="4">
    <source>
        <dbReference type="ARBA" id="ARBA00048448"/>
    </source>
</evidence>
<keyword evidence="9" id="KW-1185">Reference proteome</keyword>
<feature type="binding site" evidence="5">
    <location>
        <begin position="69"/>
        <end position="70"/>
    </location>
    <ligand>
        <name>FAD</name>
        <dbReference type="ChEBI" id="CHEBI:57692"/>
    </ligand>
</feature>
<dbReference type="PANTHER" id="PTHR43563">
    <property type="entry name" value="AMINE OXIDASE"/>
    <property type="match status" value="1"/>
</dbReference>
<keyword evidence="3 6" id="KW-0560">Oxidoreductase</keyword>
<dbReference type="PRINTS" id="PR00757">
    <property type="entry name" value="AMINEOXDASEF"/>
</dbReference>
<dbReference type="SUPFAM" id="SSF51905">
    <property type="entry name" value="FAD/NAD(P)-binding domain"/>
    <property type="match status" value="1"/>
</dbReference>
<evidence type="ECO:0000313" key="9">
    <source>
        <dbReference type="Proteomes" id="UP001244011"/>
    </source>
</evidence>
<dbReference type="Gene3D" id="6.10.140.1210">
    <property type="match status" value="1"/>
</dbReference>
<comment type="similarity">
    <text evidence="2 6">Belongs to the flavin monoamine oxidase family.</text>
</comment>
<dbReference type="EMBL" id="MU839013">
    <property type="protein sequence ID" value="KAK1766033.1"/>
    <property type="molecule type" value="Genomic_DNA"/>
</dbReference>
<evidence type="ECO:0000313" key="8">
    <source>
        <dbReference type="EMBL" id="KAK1766033.1"/>
    </source>
</evidence>
<gene>
    <name evidence="8" type="ORF">QBC33DRAFT_612142</name>
</gene>
<comment type="cofactor">
    <cofactor evidence="1 6">
        <name>FAD</name>
        <dbReference type="ChEBI" id="CHEBI:57692"/>
    </cofactor>
</comment>
<evidence type="ECO:0000256" key="5">
    <source>
        <dbReference type="PIRSR" id="PIRSR601613-1"/>
    </source>
</evidence>
<reference evidence="8" key="1">
    <citation type="submission" date="2023-06" db="EMBL/GenBank/DDBJ databases">
        <title>Genome-scale phylogeny and comparative genomics of the fungal order Sordariales.</title>
        <authorList>
            <consortium name="Lawrence Berkeley National Laboratory"/>
            <person name="Hensen N."/>
            <person name="Bonometti L."/>
            <person name="Westerberg I."/>
            <person name="Brannstrom I.O."/>
            <person name="Guillou S."/>
            <person name="Cros-Aarteil S."/>
            <person name="Calhoun S."/>
            <person name="Haridas S."/>
            <person name="Kuo A."/>
            <person name="Mondo S."/>
            <person name="Pangilinan J."/>
            <person name="Riley R."/>
            <person name="Labutti K."/>
            <person name="Andreopoulos B."/>
            <person name="Lipzen A."/>
            <person name="Chen C."/>
            <person name="Yanf M."/>
            <person name="Daum C."/>
            <person name="Ng V."/>
            <person name="Clum A."/>
            <person name="Steindorff A."/>
            <person name="Ohm R."/>
            <person name="Martin F."/>
            <person name="Silar P."/>
            <person name="Natvig D."/>
            <person name="Lalanne C."/>
            <person name="Gautier V."/>
            <person name="Ament-Velasquez S.L."/>
            <person name="Kruys A."/>
            <person name="Hutchinson M.I."/>
            <person name="Powell A.J."/>
            <person name="Barry K."/>
            <person name="Miller A.N."/>
            <person name="Grigoriev I.V."/>
            <person name="Debuchy R."/>
            <person name="Gladieux P."/>
            <person name="Thoren M.H."/>
            <person name="Johannesson H."/>
        </authorList>
    </citation>
    <scope>NUCLEOTIDE SEQUENCE</scope>
    <source>
        <strain evidence="8">8032-3</strain>
    </source>
</reference>
<keyword evidence="6" id="KW-0285">Flavoprotein</keyword>
<dbReference type="Gene3D" id="3.90.660.10">
    <property type="match status" value="2"/>
</dbReference>
<protein>
    <recommendedName>
        <fullName evidence="6">Amine oxidase</fullName>
        <ecNumber evidence="6">1.4.3.-</ecNumber>
    </recommendedName>
</protein>
<feature type="binding site" evidence="5">
    <location>
        <position position="382"/>
    </location>
    <ligand>
        <name>substrate</name>
    </ligand>
</feature>
<organism evidence="8 9">
    <name type="scientific">Phialemonium atrogriseum</name>
    <dbReference type="NCBI Taxonomy" id="1093897"/>
    <lineage>
        <taxon>Eukaryota</taxon>
        <taxon>Fungi</taxon>
        <taxon>Dikarya</taxon>
        <taxon>Ascomycota</taxon>
        <taxon>Pezizomycotina</taxon>
        <taxon>Sordariomycetes</taxon>
        <taxon>Sordariomycetidae</taxon>
        <taxon>Cephalothecales</taxon>
        <taxon>Cephalothecaceae</taxon>
        <taxon>Phialemonium</taxon>
    </lineage>
</organism>
<dbReference type="InterPro" id="IPR050703">
    <property type="entry name" value="Flavin_MAO"/>
</dbReference>
<dbReference type="InterPro" id="IPR036188">
    <property type="entry name" value="FAD/NAD-bd_sf"/>
</dbReference>
<proteinExistence type="inferred from homology"/>
<comment type="catalytic activity">
    <reaction evidence="4">
        <text>a secondary aliphatic amine + O2 + H2O = a primary amine + an aldehyde + H2O2</text>
        <dbReference type="Rhea" id="RHEA:26414"/>
        <dbReference type="ChEBI" id="CHEBI:15377"/>
        <dbReference type="ChEBI" id="CHEBI:15379"/>
        <dbReference type="ChEBI" id="CHEBI:16240"/>
        <dbReference type="ChEBI" id="CHEBI:17478"/>
        <dbReference type="ChEBI" id="CHEBI:58855"/>
        <dbReference type="ChEBI" id="CHEBI:65296"/>
        <dbReference type="EC" id="1.4.3.4"/>
    </reaction>
</comment>
<keyword evidence="6" id="KW-0274">FAD</keyword>
<dbReference type="GeneID" id="85315661"/>
<evidence type="ECO:0000256" key="2">
    <source>
        <dbReference type="ARBA" id="ARBA00005995"/>
    </source>
</evidence>
<accession>A0AAJ0FK49</accession>
<dbReference type="PANTHER" id="PTHR43563:SF1">
    <property type="entry name" value="AMINE OXIDASE [FLAVIN-CONTAINING] B"/>
    <property type="match status" value="1"/>
</dbReference>